<evidence type="ECO:0000256" key="4">
    <source>
        <dbReference type="ARBA" id="ARBA00023125"/>
    </source>
</evidence>
<evidence type="ECO:0000256" key="5">
    <source>
        <dbReference type="ARBA" id="ARBA00023163"/>
    </source>
</evidence>
<dbReference type="PROSITE" id="PS50949">
    <property type="entry name" value="HTH_GNTR"/>
    <property type="match status" value="1"/>
</dbReference>
<evidence type="ECO:0000259" key="6">
    <source>
        <dbReference type="PROSITE" id="PS50949"/>
    </source>
</evidence>
<dbReference type="InterPro" id="IPR000524">
    <property type="entry name" value="Tscrpt_reg_HTH_GntR"/>
</dbReference>
<dbReference type="Gene3D" id="1.10.10.10">
    <property type="entry name" value="Winged helix-like DNA-binding domain superfamily/Winged helix DNA-binding domain"/>
    <property type="match status" value="1"/>
</dbReference>
<organism evidence="7">
    <name type="scientific">Variovorax paradoxus</name>
    <dbReference type="NCBI Taxonomy" id="34073"/>
    <lineage>
        <taxon>Bacteria</taxon>
        <taxon>Pseudomonadati</taxon>
        <taxon>Pseudomonadota</taxon>
        <taxon>Betaproteobacteria</taxon>
        <taxon>Burkholderiales</taxon>
        <taxon>Comamonadaceae</taxon>
        <taxon>Variovorax</taxon>
    </lineage>
</organism>
<dbReference type="CDD" id="cd07377">
    <property type="entry name" value="WHTH_GntR"/>
    <property type="match status" value="1"/>
</dbReference>
<accession>A0A679JL01</accession>
<dbReference type="GO" id="GO:0003700">
    <property type="term" value="F:DNA-binding transcription factor activity"/>
    <property type="evidence" value="ECO:0007669"/>
    <property type="project" value="InterPro"/>
</dbReference>
<keyword evidence="2" id="KW-0663">Pyridoxal phosphate</keyword>
<dbReference type="AlphaFoldDB" id="A0A679JL01"/>
<dbReference type="Gene3D" id="3.40.640.10">
    <property type="entry name" value="Type I PLP-dependent aspartate aminotransferase-like (Major domain)"/>
    <property type="match status" value="1"/>
</dbReference>
<dbReference type="InterPro" id="IPR036388">
    <property type="entry name" value="WH-like_DNA-bd_sf"/>
</dbReference>
<dbReference type="InterPro" id="IPR036390">
    <property type="entry name" value="WH_DNA-bd_sf"/>
</dbReference>
<dbReference type="SUPFAM" id="SSF46785">
    <property type="entry name" value="Winged helix' DNA-binding domain"/>
    <property type="match status" value="1"/>
</dbReference>
<protein>
    <submittedName>
        <fullName evidence="7">HTH-type transcriptional regulatory protein GabR</fullName>
    </submittedName>
</protein>
<dbReference type="InterPro" id="IPR004839">
    <property type="entry name" value="Aminotransferase_I/II_large"/>
</dbReference>
<dbReference type="InterPro" id="IPR015421">
    <property type="entry name" value="PyrdxlP-dep_Trfase_major"/>
</dbReference>
<keyword evidence="5" id="KW-0804">Transcription</keyword>
<feature type="domain" description="HTH gntR-type" evidence="6">
    <location>
        <begin position="30"/>
        <end position="98"/>
    </location>
</feature>
<dbReference type="SMART" id="SM00345">
    <property type="entry name" value="HTH_GNTR"/>
    <property type="match status" value="1"/>
</dbReference>
<gene>
    <name evidence="7" type="primary">gabR_4</name>
    <name evidence="7" type="ORF">VVAX_05922</name>
</gene>
<dbReference type="CDD" id="cd00609">
    <property type="entry name" value="AAT_like"/>
    <property type="match status" value="1"/>
</dbReference>
<proteinExistence type="inferred from homology"/>
<evidence type="ECO:0000313" key="7">
    <source>
        <dbReference type="EMBL" id="CAA2109651.1"/>
    </source>
</evidence>
<name>A0A679JL01_VARPD</name>
<keyword evidence="3" id="KW-0805">Transcription regulation</keyword>
<dbReference type="Pfam" id="PF00155">
    <property type="entry name" value="Aminotran_1_2"/>
    <property type="match status" value="1"/>
</dbReference>
<dbReference type="GO" id="GO:0003677">
    <property type="term" value="F:DNA binding"/>
    <property type="evidence" value="ECO:0007669"/>
    <property type="project" value="UniProtKB-KW"/>
</dbReference>
<dbReference type="SUPFAM" id="SSF53383">
    <property type="entry name" value="PLP-dependent transferases"/>
    <property type="match status" value="1"/>
</dbReference>
<reference evidence="7" key="1">
    <citation type="submission" date="2019-12" db="EMBL/GenBank/DDBJ databases">
        <authorList>
            <person name="Cremers G."/>
        </authorList>
    </citation>
    <scope>NUCLEOTIDE SEQUENCE</scope>
    <source>
        <strain evidence="7">Vvax</strain>
    </source>
</reference>
<evidence type="ECO:0000256" key="3">
    <source>
        <dbReference type="ARBA" id="ARBA00023015"/>
    </source>
</evidence>
<dbReference type="PRINTS" id="PR00035">
    <property type="entry name" value="HTHGNTR"/>
</dbReference>
<evidence type="ECO:0000256" key="1">
    <source>
        <dbReference type="ARBA" id="ARBA00005384"/>
    </source>
</evidence>
<sequence>MGPIENPRMKSICADLVLQRLAPRADAAGAALNRQLYDCLREAILDGSLPPSSPLPASRDLARETAMSRNTVLHAYAQLQAEGYVHSRVGSGTFVAATTPESQLSAGRARAADADVPGTVRLARRAQALVADASAAPRQWGAFMPGVPDVTQFPHRGFGRIVSRLWRAPTPELLTYSHGGGHPALREAIAEHLRVARAVRCNADQVLVTEGVHQAIDLSLRMLADPRDTVWVEEPGYWGFHKVLQMDGTRVRALKVQTGSDSPDSPEAGWPRGGTPPRLIFVTPSHQYPLGSVMSLARRRALLDHARACGGWIFEDDYDSEFRFAGRPIPSMQGLEPDSPVIYVGTFSKTLFPGLRVGYMVLPRALAAPFRTAHADLYREGHAITQAALAELIGQGHYAAHIRRMRVLYARRRALLAGLIATHLGPAYLHPQASNAGLHLVLQLPAGCDDVAISRAAEAQGVLTRPLSRYYRRSGAQRGLLLGYACVQEADIEPAFRVLLECLRRARAT</sequence>
<dbReference type="GO" id="GO:0030170">
    <property type="term" value="F:pyridoxal phosphate binding"/>
    <property type="evidence" value="ECO:0007669"/>
    <property type="project" value="InterPro"/>
</dbReference>
<dbReference type="PANTHER" id="PTHR46577">
    <property type="entry name" value="HTH-TYPE TRANSCRIPTIONAL REGULATORY PROTEIN GABR"/>
    <property type="match status" value="1"/>
</dbReference>
<dbReference type="Pfam" id="PF00392">
    <property type="entry name" value="GntR"/>
    <property type="match status" value="1"/>
</dbReference>
<dbReference type="PANTHER" id="PTHR46577:SF1">
    <property type="entry name" value="HTH-TYPE TRANSCRIPTIONAL REGULATORY PROTEIN GABR"/>
    <property type="match status" value="1"/>
</dbReference>
<comment type="similarity">
    <text evidence="1">In the C-terminal section; belongs to the class-I pyridoxal-phosphate-dependent aminotransferase family.</text>
</comment>
<dbReference type="EMBL" id="LR743508">
    <property type="protein sequence ID" value="CAA2109651.1"/>
    <property type="molecule type" value="Genomic_DNA"/>
</dbReference>
<evidence type="ECO:0000256" key="2">
    <source>
        <dbReference type="ARBA" id="ARBA00022898"/>
    </source>
</evidence>
<keyword evidence="4" id="KW-0238">DNA-binding</keyword>
<dbReference type="InterPro" id="IPR051446">
    <property type="entry name" value="HTH_trans_reg/aminotransferase"/>
</dbReference>
<dbReference type="InterPro" id="IPR015424">
    <property type="entry name" value="PyrdxlP-dep_Trfase"/>
</dbReference>